<dbReference type="CDD" id="cd05251">
    <property type="entry name" value="NmrA_like_SDR_a"/>
    <property type="match status" value="1"/>
</dbReference>
<evidence type="ECO:0000313" key="6">
    <source>
        <dbReference type="EMBL" id="KAF5548261.1"/>
    </source>
</evidence>
<keyword evidence="4" id="KW-0812">Transmembrane</keyword>
<feature type="transmembrane region" description="Helical" evidence="4">
    <location>
        <begin position="205"/>
        <end position="227"/>
    </location>
</feature>
<protein>
    <submittedName>
        <fullName evidence="6">Nitrogen metabolic regulation nmr</fullName>
    </submittedName>
</protein>
<keyword evidence="7" id="KW-1185">Reference proteome</keyword>
<dbReference type="GO" id="GO:0005634">
    <property type="term" value="C:nucleus"/>
    <property type="evidence" value="ECO:0007669"/>
    <property type="project" value="TreeGrafter"/>
</dbReference>
<gene>
    <name evidence="6" type="ORF">FMEXI_4825</name>
</gene>
<dbReference type="InterPro" id="IPR051164">
    <property type="entry name" value="NmrA-like_oxidored"/>
</dbReference>
<keyword evidence="4" id="KW-0472">Membrane</keyword>
<dbReference type="PANTHER" id="PTHR42748">
    <property type="entry name" value="NITROGEN METABOLITE REPRESSION PROTEIN NMRA FAMILY MEMBER"/>
    <property type="match status" value="1"/>
</dbReference>
<dbReference type="Pfam" id="PF05368">
    <property type="entry name" value="NmrA"/>
    <property type="match status" value="1"/>
</dbReference>
<dbReference type="EMBL" id="JAAOAM010000099">
    <property type="protein sequence ID" value="KAF5548261.1"/>
    <property type="molecule type" value="Genomic_DNA"/>
</dbReference>
<dbReference type="Proteomes" id="UP000522262">
    <property type="component" value="Unassembled WGS sequence"/>
</dbReference>
<dbReference type="PANTHER" id="PTHR42748:SF26">
    <property type="entry name" value="NMRA-LIKE DOMAIN-CONTAINING PROTEIN"/>
    <property type="match status" value="1"/>
</dbReference>
<comment type="caution">
    <text evidence="6">The sequence shown here is derived from an EMBL/GenBank/DDBJ whole genome shotgun (WGS) entry which is preliminary data.</text>
</comment>
<name>A0A8H5J4U8_9HYPO</name>
<dbReference type="SUPFAM" id="SSF51735">
    <property type="entry name" value="NAD(P)-binding Rossmann-fold domains"/>
    <property type="match status" value="1"/>
</dbReference>
<comment type="similarity">
    <text evidence="1">Belongs to the NmrA-type oxidoreductase family.</text>
</comment>
<sequence>MTTQVPALTTTFTPAKSCFQYYKYRYTGDELTCLEGGTGAPSACTYMQLGPSGSDANCFPSSLELDSTFYYSPGICPNGYEVACSSTVGGETRATCCPSSFSCQTETGWPWYSTDLCTIAIPRTVEVIVSESVVGGDWKRTTVSGAAANAIGIPIRWHFSDFASTTTGARTSATGTATETVSSSTDTSSSDSSSDSGGLSTGAKAGIGAGVGVAALVGIAALGWFVLRARRAKQANIAAAAGEEEAKEPQMQPQLHPWELDSYEAMIPAELPSDSRTNLTLWAHHQHQKRYSKVMSKTIVIIGVTGAQGGSVAQTFLQLPGWNVRGITRNPEGESAKRLKSEGVEIVQGDLDDKESLIRAFQGAHVIFSNTDFFAHLQQAMAQPDITKNRTALEYAYDREVGQGIRIAEAAADPSVIKTLERFVMSTLSHATKWSGGKYKAVYHFDSKAAMIKATEERFPGVAARMSTVTIGHYVTVWKLFDKLAPKLQPDGSYLVSRNTPPDFKMPFIVTERDTGGFVKALVDLPPNKHIMGVSEEMTLPEWVEIWGRVNGVRAAYKEISRDELFEGVPEDFSKEIGDGFDYFHEFGLTGGDPAILHADQLGVKVPVTSMEEYIRSEDWSAVIQ</sequence>
<keyword evidence="2" id="KW-0521">NADP</keyword>
<reference evidence="6 7" key="1">
    <citation type="submission" date="2020-05" db="EMBL/GenBank/DDBJ databases">
        <title>Identification and distribution of gene clusters putatively required for synthesis of sphingolipid metabolism inhibitors in phylogenetically diverse species of the filamentous fungus Fusarium.</title>
        <authorList>
            <person name="Kim H.-S."/>
            <person name="Busman M."/>
            <person name="Brown D.W."/>
            <person name="Divon H."/>
            <person name="Uhlig S."/>
            <person name="Proctor R.H."/>
        </authorList>
    </citation>
    <scope>NUCLEOTIDE SEQUENCE [LARGE SCALE GENOMIC DNA]</scope>
    <source>
        <strain evidence="6 7">NRRL 53147</strain>
    </source>
</reference>
<accession>A0A8H5J4U8</accession>
<dbReference type="Gene3D" id="3.40.50.720">
    <property type="entry name" value="NAD(P)-binding Rossmann-like Domain"/>
    <property type="match status" value="1"/>
</dbReference>
<keyword evidence="4" id="KW-1133">Transmembrane helix</keyword>
<evidence type="ECO:0000256" key="4">
    <source>
        <dbReference type="SAM" id="Phobius"/>
    </source>
</evidence>
<dbReference type="Gene3D" id="3.90.25.10">
    <property type="entry name" value="UDP-galactose 4-epimerase, domain 1"/>
    <property type="match status" value="1"/>
</dbReference>
<evidence type="ECO:0000259" key="5">
    <source>
        <dbReference type="Pfam" id="PF05368"/>
    </source>
</evidence>
<dbReference type="InterPro" id="IPR008030">
    <property type="entry name" value="NmrA-like"/>
</dbReference>
<evidence type="ECO:0000313" key="7">
    <source>
        <dbReference type="Proteomes" id="UP000522262"/>
    </source>
</evidence>
<evidence type="ECO:0000256" key="2">
    <source>
        <dbReference type="ARBA" id="ARBA00022857"/>
    </source>
</evidence>
<feature type="domain" description="NmrA-like" evidence="5">
    <location>
        <begin position="295"/>
        <end position="614"/>
    </location>
</feature>
<feature type="region of interest" description="Disordered" evidence="3">
    <location>
        <begin position="167"/>
        <end position="200"/>
    </location>
</feature>
<evidence type="ECO:0000256" key="3">
    <source>
        <dbReference type="SAM" id="MobiDB-lite"/>
    </source>
</evidence>
<evidence type="ECO:0000256" key="1">
    <source>
        <dbReference type="ARBA" id="ARBA00006328"/>
    </source>
</evidence>
<dbReference type="AlphaFoldDB" id="A0A8H5J4U8"/>
<organism evidence="6 7">
    <name type="scientific">Fusarium mexicanum</name>
    <dbReference type="NCBI Taxonomy" id="751941"/>
    <lineage>
        <taxon>Eukaryota</taxon>
        <taxon>Fungi</taxon>
        <taxon>Dikarya</taxon>
        <taxon>Ascomycota</taxon>
        <taxon>Pezizomycotina</taxon>
        <taxon>Sordariomycetes</taxon>
        <taxon>Hypocreomycetidae</taxon>
        <taxon>Hypocreales</taxon>
        <taxon>Nectriaceae</taxon>
        <taxon>Fusarium</taxon>
        <taxon>Fusarium fujikuroi species complex</taxon>
    </lineage>
</organism>
<dbReference type="InterPro" id="IPR036291">
    <property type="entry name" value="NAD(P)-bd_dom_sf"/>
</dbReference>
<proteinExistence type="inferred from homology"/>